<sequence>MKQKPDEALDQWVRQSLSRLPDTPPPGSSFDSERLWQQMRPELQVEQPRRRARWIGWAAAAVVAGLVTLWGSMHRPDTRPVSATTVKNEQATTHSTIPLKADEQLVKSVSESEKEERNVPKIASKRVKAETVTPRQQVDGHSEVTVAVDFPESESDASRERGIRTPSTLESTLLGLDTKTPVAQHIPKQTKAKPRFKVVHENELKAEEEARPKLYQTGNFVRLGTGQLHETEQPERQPALVIPLTNKPNQ</sequence>
<dbReference type="EMBL" id="JAAFZH010000003">
    <property type="protein sequence ID" value="NDU95078.1"/>
    <property type="molecule type" value="Genomic_DNA"/>
</dbReference>
<accession>A0A6L9L9M1</accession>
<keyword evidence="4" id="KW-1185">Reference proteome</keyword>
<dbReference type="Proteomes" id="UP000474175">
    <property type="component" value="Unassembled WGS sequence"/>
</dbReference>
<comment type="caution">
    <text evidence="3">The sequence shown here is derived from an EMBL/GenBank/DDBJ whole genome shotgun (WGS) entry which is preliminary data.</text>
</comment>
<keyword evidence="2" id="KW-0812">Transmembrane</keyword>
<evidence type="ECO:0000256" key="1">
    <source>
        <dbReference type="SAM" id="MobiDB-lite"/>
    </source>
</evidence>
<evidence type="ECO:0000256" key="2">
    <source>
        <dbReference type="SAM" id="Phobius"/>
    </source>
</evidence>
<evidence type="ECO:0000313" key="3">
    <source>
        <dbReference type="EMBL" id="NDU95078.1"/>
    </source>
</evidence>
<keyword evidence="2" id="KW-1133">Transmembrane helix</keyword>
<name>A0A6L9L9M1_9BACT</name>
<keyword evidence="2" id="KW-0472">Membrane</keyword>
<feature type="transmembrane region" description="Helical" evidence="2">
    <location>
        <begin position="54"/>
        <end position="73"/>
    </location>
</feature>
<organism evidence="3 4">
    <name type="scientific">Spirosoma terrae</name>
    <dbReference type="NCBI Taxonomy" id="1968276"/>
    <lineage>
        <taxon>Bacteria</taxon>
        <taxon>Pseudomonadati</taxon>
        <taxon>Bacteroidota</taxon>
        <taxon>Cytophagia</taxon>
        <taxon>Cytophagales</taxon>
        <taxon>Cytophagaceae</taxon>
        <taxon>Spirosoma</taxon>
    </lineage>
</organism>
<feature type="region of interest" description="Disordered" evidence="1">
    <location>
        <begin position="226"/>
        <end position="250"/>
    </location>
</feature>
<proteinExistence type="predicted"/>
<reference evidence="3 4" key="1">
    <citation type="submission" date="2020-02" db="EMBL/GenBank/DDBJ databases">
        <title>Draft genome sequence of two Spirosoma agri KCTC 52727 and Spirosoma terrae KCTC 52035.</title>
        <authorList>
            <person name="Rojas J."/>
            <person name="Ambika Manirajan B."/>
            <person name="Suarez C."/>
            <person name="Ratering S."/>
            <person name="Schnell S."/>
        </authorList>
    </citation>
    <scope>NUCLEOTIDE SEQUENCE [LARGE SCALE GENOMIC DNA]</scope>
    <source>
        <strain evidence="3 4">KCTC 52035</strain>
    </source>
</reference>
<protein>
    <submittedName>
        <fullName evidence="3">Uncharacterized protein</fullName>
    </submittedName>
</protein>
<dbReference type="RefSeq" id="WP_163946331.1">
    <property type="nucleotide sequence ID" value="NZ_JAAFZH010000003.1"/>
</dbReference>
<dbReference type="AlphaFoldDB" id="A0A6L9L9M1"/>
<evidence type="ECO:0000313" key="4">
    <source>
        <dbReference type="Proteomes" id="UP000474175"/>
    </source>
</evidence>
<gene>
    <name evidence="3" type="ORF">GK108_09345</name>
</gene>
<feature type="region of interest" description="Disordered" evidence="1">
    <location>
        <begin position="1"/>
        <end position="34"/>
    </location>
</feature>